<comment type="caution">
    <text evidence="4">The sequence shown here is derived from an EMBL/GenBank/DDBJ whole genome shotgun (WGS) entry which is preliminary data.</text>
</comment>
<keyword evidence="1 4" id="KW-0808">Transferase</keyword>
<keyword evidence="5" id="KW-1185">Reference proteome</keyword>
<evidence type="ECO:0000313" key="4">
    <source>
        <dbReference type="EMBL" id="RRJ61702.1"/>
    </source>
</evidence>
<evidence type="ECO:0000259" key="3">
    <source>
        <dbReference type="PROSITE" id="PS51186"/>
    </source>
</evidence>
<dbReference type="InterPro" id="IPR016181">
    <property type="entry name" value="Acyl_CoA_acyltransferase"/>
</dbReference>
<evidence type="ECO:0000313" key="5">
    <source>
        <dbReference type="Proteomes" id="UP000267017"/>
    </source>
</evidence>
<dbReference type="EMBL" id="RRCN01000001">
    <property type="protein sequence ID" value="RRJ61702.1"/>
    <property type="molecule type" value="Genomic_DNA"/>
</dbReference>
<dbReference type="PROSITE" id="PS50007">
    <property type="entry name" value="PIPLC_X_DOMAIN"/>
    <property type="match status" value="1"/>
</dbReference>
<accession>A0A3P3TU94</accession>
<proteinExistence type="predicted"/>
<dbReference type="Proteomes" id="UP000267017">
    <property type="component" value="Unassembled WGS sequence"/>
</dbReference>
<evidence type="ECO:0000256" key="2">
    <source>
        <dbReference type="ARBA" id="ARBA00023315"/>
    </source>
</evidence>
<dbReference type="PANTHER" id="PTHR42919:SF8">
    <property type="entry name" value="N-ALPHA-ACETYLTRANSFERASE 50"/>
    <property type="match status" value="1"/>
</dbReference>
<name>A0A3P3TU94_9BACL</name>
<dbReference type="InterPro" id="IPR051556">
    <property type="entry name" value="N-term/lysine_N-AcTrnsfr"/>
</dbReference>
<organism evidence="4 5">
    <name type="scientific">Paenibacillus oralis</name>
    <dbReference type="NCBI Taxonomy" id="2490856"/>
    <lineage>
        <taxon>Bacteria</taxon>
        <taxon>Bacillati</taxon>
        <taxon>Bacillota</taxon>
        <taxon>Bacilli</taxon>
        <taxon>Bacillales</taxon>
        <taxon>Paenibacillaceae</taxon>
        <taxon>Paenibacillus</taxon>
    </lineage>
</organism>
<keyword evidence="2" id="KW-0012">Acyltransferase</keyword>
<dbReference type="AlphaFoldDB" id="A0A3P3TU94"/>
<reference evidence="4 5" key="1">
    <citation type="submission" date="2018-11" db="EMBL/GenBank/DDBJ databases">
        <title>Genome sequencing of Paenibacillus sp. KCOM 3021 (= ChDC PVNT-B20).</title>
        <authorList>
            <person name="Kook J.-K."/>
            <person name="Park S.-N."/>
            <person name="Lim Y.K."/>
        </authorList>
    </citation>
    <scope>NUCLEOTIDE SEQUENCE [LARGE SCALE GENOMIC DNA]</scope>
    <source>
        <strain evidence="4 5">KCOM 3021</strain>
    </source>
</reference>
<dbReference type="Gene3D" id="3.40.630.30">
    <property type="match status" value="1"/>
</dbReference>
<gene>
    <name evidence="4" type="ORF">EHV15_00965</name>
</gene>
<feature type="domain" description="N-acetyltransferase" evidence="3">
    <location>
        <begin position="19"/>
        <end position="154"/>
    </location>
</feature>
<evidence type="ECO:0000256" key="1">
    <source>
        <dbReference type="ARBA" id="ARBA00022679"/>
    </source>
</evidence>
<dbReference type="CDD" id="cd04301">
    <property type="entry name" value="NAT_SF"/>
    <property type="match status" value="1"/>
</dbReference>
<dbReference type="OrthoDB" id="9787920at2"/>
<dbReference type="PROSITE" id="PS51186">
    <property type="entry name" value="GNAT"/>
    <property type="match status" value="1"/>
</dbReference>
<sequence>MGIRETLGETSMEIRRKLSITGEYEESDVGYIIDQLVSFNLSNAPTAQVPPSEDINLILRDQDGLVLGGVLGKMYRFALYIHVLWVSEELRGQGYGSRLLHEIESQAQAKGCKLVHLDTWNFQAPEFYVKHGFEIFGTLEGFPEGTKRHFLRKEIG</sequence>
<dbReference type="SUPFAM" id="SSF55729">
    <property type="entry name" value="Acyl-CoA N-acyltransferases (Nat)"/>
    <property type="match status" value="1"/>
</dbReference>
<dbReference type="Pfam" id="PF00583">
    <property type="entry name" value="Acetyltransf_1"/>
    <property type="match status" value="1"/>
</dbReference>
<dbReference type="GO" id="GO:0016747">
    <property type="term" value="F:acyltransferase activity, transferring groups other than amino-acyl groups"/>
    <property type="evidence" value="ECO:0007669"/>
    <property type="project" value="InterPro"/>
</dbReference>
<dbReference type="InterPro" id="IPR000182">
    <property type="entry name" value="GNAT_dom"/>
</dbReference>
<protein>
    <submittedName>
        <fullName evidence="4">GNAT family N-acetyltransferase</fullName>
    </submittedName>
</protein>
<dbReference type="PANTHER" id="PTHR42919">
    <property type="entry name" value="N-ALPHA-ACETYLTRANSFERASE"/>
    <property type="match status" value="1"/>
</dbReference>